<keyword evidence="8" id="KW-1185">Reference proteome</keyword>
<dbReference type="Pfam" id="PF01753">
    <property type="entry name" value="zf-MYND"/>
    <property type="match status" value="1"/>
</dbReference>
<feature type="signal peptide" evidence="5">
    <location>
        <begin position="1"/>
        <end position="32"/>
    </location>
</feature>
<dbReference type="EMBL" id="GL433835">
    <property type="protein sequence ID" value="EFN60166.1"/>
    <property type="molecule type" value="Genomic_DNA"/>
</dbReference>
<dbReference type="Proteomes" id="UP000008141">
    <property type="component" value="Unassembled WGS sequence"/>
</dbReference>
<dbReference type="GeneID" id="17359231"/>
<organism evidence="8">
    <name type="scientific">Chlorella variabilis</name>
    <name type="common">Green alga</name>
    <dbReference type="NCBI Taxonomy" id="554065"/>
    <lineage>
        <taxon>Eukaryota</taxon>
        <taxon>Viridiplantae</taxon>
        <taxon>Chlorophyta</taxon>
        <taxon>core chlorophytes</taxon>
        <taxon>Trebouxiophyceae</taxon>
        <taxon>Chlorellales</taxon>
        <taxon>Chlorellaceae</taxon>
        <taxon>Chlorella clade</taxon>
        <taxon>Chlorella</taxon>
    </lineage>
</organism>
<dbReference type="OrthoDB" id="432970at2759"/>
<evidence type="ECO:0000256" key="1">
    <source>
        <dbReference type="ARBA" id="ARBA00022723"/>
    </source>
</evidence>
<evidence type="ECO:0000256" key="2">
    <source>
        <dbReference type="ARBA" id="ARBA00022771"/>
    </source>
</evidence>
<dbReference type="InParanoid" id="E1Z3I9"/>
<dbReference type="GO" id="GO:0008270">
    <property type="term" value="F:zinc ion binding"/>
    <property type="evidence" value="ECO:0007669"/>
    <property type="project" value="UniProtKB-KW"/>
</dbReference>
<evidence type="ECO:0000313" key="7">
    <source>
        <dbReference type="EMBL" id="EFN60166.1"/>
    </source>
</evidence>
<keyword evidence="5" id="KW-0732">Signal</keyword>
<feature type="chain" id="PRO_5003155585" description="MYND-type domain-containing protein" evidence="5">
    <location>
        <begin position="33"/>
        <end position="486"/>
    </location>
</feature>
<dbReference type="InterPro" id="IPR002893">
    <property type="entry name" value="Znf_MYND"/>
</dbReference>
<reference evidence="7 8" key="1">
    <citation type="journal article" date="2010" name="Plant Cell">
        <title>The Chlorella variabilis NC64A genome reveals adaptation to photosymbiosis, coevolution with viruses, and cryptic sex.</title>
        <authorList>
            <person name="Blanc G."/>
            <person name="Duncan G."/>
            <person name="Agarkova I."/>
            <person name="Borodovsky M."/>
            <person name="Gurnon J."/>
            <person name="Kuo A."/>
            <person name="Lindquist E."/>
            <person name="Lucas S."/>
            <person name="Pangilinan J."/>
            <person name="Polle J."/>
            <person name="Salamov A."/>
            <person name="Terry A."/>
            <person name="Yamada T."/>
            <person name="Dunigan D.D."/>
            <person name="Grigoriev I.V."/>
            <person name="Claverie J.M."/>
            <person name="Van Etten J.L."/>
        </authorList>
    </citation>
    <scope>NUCLEOTIDE SEQUENCE [LARGE SCALE GENOMIC DNA]</scope>
    <source>
        <strain evidence="7 8">NC64A</strain>
    </source>
</reference>
<evidence type="ECO:0000313" key="8">
    <source>
        <dbReference type="Proteomes" id="UP000008141"/>
    </source>
</evidence>
<proteinExistence type="predicted"/>
<name>E1Z3I9_CHLVA</name>
<dbReference type="PROSITE" id="PS50865">
    <property type="entry name" value="ZF_MYND_2"/>
    <property type="match status" value="1"/>
</dbReference>
<protein>
    <recommendedName>
        <fullName evidence="6">MYND-type domain-containing protein</fullName>
    </recommendedName>
</protein>
<keyword evidence="2 4" id="KW-0863">Zinc-finger</keyword>
<keyword evidence="1" id="KW-0479">Metal-binding</keyword>
<dbReference type="KEGG" id="cvr:CHLNCDRAFT_133659"/>
<evidence type="ECO:0000256" key="4">
    <source>
        <dbReference type="PROSITE-ProRule" id="PRU00134"/>
    </source>
</evidence>
<evidence type="ECO:0000256" key="3">
    <source>
        <dbReference type="ARBA" id="ARBA00022833"/>
    </source>
</evidence>
<dbReference type="Gene3D" id="6.10.140.2220">
    <property type="match status" value="1"/>
</dbReference>
<dbReference type="SUPFAM" id="SSF144232">
    <property type="entry name" value="HIT/MYND zinc finger-like"/>
    <property type="match status" value="1"/>
</dbReference>
<evidence type="ECO:0000256" key="5">
    <source>
        <dbReference type="SAM" id="SignalP"/>
    </source>
</evidence>
<keyword evidence="3" id="KW-0862">Zinc</keyword>
<accession>E1Z3I9</accession>
<sequence length="486" mass="50396">MQAMRGSEQMAAWASAANAALRLLLWLSQLHAWCRQQELGGGEDDPEALQAQPACRVAVSFTVQLWMNGAVRALDWTESASFRSAANVGQLEVQAGLVESLCELHSRSCRLIHWLLEAPDHPALIEGFWQGAIFGHSNTLQLAALLVALKAVGDSADSSACFQSRQAAEVVDSMRALYAAHFEALRALLAAPDALSLLRLQHGEEAGSGCALETSCMGAVLYGVKLTPLSCWYLLDESLLAQLLQAVEACCPTETLDTSGAAYKAEALGILASGCTDQPHVAIALAQAGMLPMLLSSELMLAALGRRSATFRSLVDALKSAAESVLHALLEGSQAGEAASGSGQGGSSSQEAPAADLAQQLAAALEALPPVPEAGSGEALSEASALLQPLAALADLAQQGWQQSGQAAAARLERVQAAAGRSCAYLACSNLGGEGGPAAGQGVGSQQCGQCRTVWYCGTVCSHADWRAGGHRRVYKARQAAKAAPG</sequence>
<gene>
    <name evidence="7" type="ORF">CHLNCDRAFT_133659</name>
</gene>
<evidence type="ECO:0000259" key="6">
    <source>
        <dbReference type="PROSITE" id="PS50865"/>
    </source>
</evidence>
<dbReference type="RefSeq" id="XP_005852268.1">
    <property type="nucleotide sequence ID" value="XM_005852206.1"/>
</dbReference>
<dbReference type="AlphaFoldDB" id="E1Z3I9"/>
<feature type="domain" description="MYND-type" evidence="6">
    <location>
        <begin position="428"/>
        <end position="475"/>
    </location>
</feature>